<keyword evidence="2" id="KW-0004">4Fe-4S</keyword>
<dbReference type="Pfam" id="PF04551">
    <property type="entry name" value="GcpE"/>
    <property type="match status" value="1"/>
</dbReference>
<dbReference type="GO" id="GO:0051539">
    <property type="term" value="F:4 iron, 4 sulfur cluster binding"/>
    <property type="evidence" value="ECO:0007669"/>
    <property type="project" value="UniProtKB-KW"/>
</dbReference>
<sequence length="41" mass="4502">MYMRRKTRSVKVGNLEIGGDAPISVQSMTNTDTKNISDTVS</sequence>
<feature type="region of interest" description="Disordered" evidence="3">
    <location>
        <begin position="1"/>
        <end position="41"/>
    </location>
</feature>
<dbReference type="EMBL" id="BART01019589">
    <property type="protein sequence ID" value="GAG93732.1"/>
    <property type="molecule type" value="Genomic_DNA"/>
</dbReference>
<protein>
    <recommendedName>
        <fullName evidence="4">IspG TIM-barrel domain-containing protein</fullName>
    </recommendedName>
</protein>
<keyword evidence="2" id="KW-0479">Metal-binding</keyword>
<proteinExistence type="predicted"/>
<dbReference type="GO" id="GO:0046429">
    <property type="term" value="F:4-hydroxy-3-methylbut-2-en-1-yl diphosphate synthase activity (ferredoxin)"/>
    <property type="evidence" value="ECO:0007669"/>
    <property type="project" value="InterPro"/>
</dbReference>
<reference evidence="5" key="1">
    <citation type="journal article" date="2014" name="Front. Microbiol.">
        <title>High frequency of phylogenetically diverse reductive dehalogenase-homologous genes in deep subseafloor sedimentary metagenomes.</title>
        <authorList>
            <person name="Kawai M."/>
            <person name="Futagami T."/>
            <person name="Toyoda A."/>
            <person name="Takaki Y."/>
            <person name="Nishi S."/>
            <person name="Hori S."/>
            <person name="Arai W."/>
            <person name="Tsubouchi T."/>
            <person name="Morono Y."/>
            <person name="Uchiyama I."/>
            <person name="Ito T."/>
            <person name="Fujiyama A."/>
            <person name="Inagaki F."/>
            <person name="Takami H."/>
        </authorList>
    </citation>
    <scope>NUCLEOTIDE SEQUENCE</scope>
    <source>
        <strain evidence="5">Expedition CK06-06</strain>
    </source>
</reference>
<comment type="cofactor">
    <cofactor evidence="1">
        <name>[4Fe-4S] cluster</name>
        <dbReference type="ChEBI" id="CHEBI:49883"/>
    </cofactor>
</comment>
<organism evidence="5">
    <name type="scientific">marine sediment metagenome</name>
    <dbReference type="NCBI Taxonomy" id="412755"/>
    <lineage>
        <taxon>unclassified sequences</taxon>
        <taxon>metagenomes</taxon>
        <taxon>ecological metagenomes</taxon>
    </lineage>
</organism>
<dbReference type="Gene3D" id="3.20.20.20">
    <property type="entry name" value="Dihydropteroate synthase-like"/>
    <property type="match status" value="1"/>
</dbReference>
<dbReference type="InterPro" id="IPR011005">
    <property type="entry name" value="Dihydropteroate_synth-like_sf"/>
</dbReference>
<feature type="non-terminal residue" evidence="5">
    <location>
        <position position="41"/>
    </location>
</feature>
<evidence type="ECO:0000256" key="2">
    <source>
        <dbReference type="ARBA" id="ARBA00022485"/>
    </source>
</evidence>
<dbReference type="GO" id="GO:0019288">
    <property type="term" value="P:isopentenyl diphosphate biosynthetic process, methylerythritol 4-phosphate pathway"/>
    <property type="evidence" value="ECO:0007669"/>
    <property type="project" value="TreeGrafter"/>
</dbReference>
<keyword evidence="2" id="KW-0408">Iron</keyword>
<dbReference type="InterPro" id="IPR058578">
    <property type="entry name" value="IspG_TIM"/>
</dbReference>
<evidence type="ECO:0000259" key="4">
    <source>
        <dbReference type="Pfam" id="PF04551"/>
    </source>
</evidence>
<dbReference type="AlphaFoldDB" id="X1CL41"/>
<dbReference type="GO" id="GO:0016114">
    <property type="term" value="P:terpenoid biosynthetic process"/>
    <property type="evidence" value="ECO:0007669"/>
    <property type="project" value="InterPro"/>
</dbReference>
<evidence type="ECO:0000256" key="1">
    <source>
        <dbReference type="ARBA" id="ARBA00001966"/>
    </source>
</evidence>
<accession>X1CL41</accession>
<keyword evidence="2" id="KW-0411">Iron-sulfur</keyword>
<feature type="domain" description="IspG TIM-barrel" evidence="4">
    <location>
        <begin position="7"/>
        <end position="40"/>
    </location>
</feature>
<name>X1CL41_9ZZZZ</name>
<dbReference type="InterPro" id="IPR004588">
    <property type="entry name" value="IspG_bac-typ"/>
</dbReference>
<evidence type="ECO:0000256" key="3">
    <source>
        <dbReference type="SAM" id="MobiDB-lite"/>
    </source>
</evidence>
<comment type="caution">
    <text evidence="5">The sequence shown here is derived from an EMBL/GenBank/DDBJ whole genome shotgun (WGS) entry which is preliminary data.</text>
</comment>
<dbReference type="PANTHER" id="PTHR30454">
    <property type="entry name" value="4-HYDROXY-3-METHYLBUT-2-EN-1-YL DIPHOSPHATE SYNTHASE"/>
    <property type="match status" value="1"/>
</dbReference>
<evidence type="ECO:0000313" key="5">
    <source>
        <dbReference type="EMBL" id="GAG93732.1"/>
    </source>
</evidence>
<gene>
    <name evidence="5" type="ORF">S01H4_36609</name>
</gene>
<feature type="compositionally biased region" description="Polar residues" evidence="3">
    <location>
        <begin position="24"/>
        <end position="41"/>
    </location>
</feature>
<dbReference type="PANTHER" id="PTHR30454:SF0">
    <property type="entry name" value="4-HYDROXY-3-METHYLBUT-2-EN-1-YL DIPHOSPHATE SYNTHASE (FERREDOXIN), CHLOROPLASTIC"/>
    <property type="match status" value="1"/>
</dbReference>